<proteinExistence type="predicted"/>
<sequence>MDNIAQKAIKDSIKVWDWKRIDFQNGKPIHFGTIYCPLCQKFYNGGQCDLCPIYKRTGKIMCSDTPYHWVVDAHKKFLLREVEKDLVSDRIKAEIDFLKSLLVSQFIIKLDGVSNKCVLELLEKRGFNVEEVPLSIIFLYIKSNRKIDFGCDESYPKKIVEDGIYSCIVDLNSESITRVVELVDNFQPSKEVVKIDKYEIHLDYDKRMITNYCPCESFDFILKLADHIRSKKCG</sequence>
<name>A0A6M3LKB7_9ZZZZ</name>
<dbReference type="EMBL" id="MT143346">
    <property type="protein sequence ID" value="QJA95817.1"/>
    <property type="molecule type" value="Genomic_DNA"/>
</dbReference>
<organism evidence="1">
    <name type="scientific">viral metagenome</name>
    <dbReference type="NCBI Taxonomy" id="1070528"/>
    <lineage>
        <taxon>unclassified sequences</taxon>
        <taxon>metagenomes</taxon>
        <taxon>organismal metagenomes</taxon>
    </lineage>
</organism>
<reference evidence="1" key="1">
    <citation type="submission" date="2020-03" db="EMBL/GenBank/DDBJ databases">
        <title>The deep terrestrial virosphere.</title>
        <authorList>
            <person name="Holmfeldt K."/>
            <person name="Nilsson E."/>
            <person name="Simone D."/>
            <person name="Lopez-Fernandez M."/>
            <person name="Wu X."/>
            <person name="de Brujin I."/>
            <person name="Lundin D."/>
            <person name="Andersson A."/>
            <person name="Bertilsson S."/>
            <person name="Dopson M."/>
        </authorList>
    </citation>
    <scope>NUCLEOTIDE SEQUENCE</scope>
    <source>
        <strain evidence="1">MM415B05155</strain>
    </source>
</reference>
<accession>A0A6M3LKB7</accession>
<dbReference type="AlphaFoldDB" id="A0A6M3LKB7"/>
<evidence type="ECO:0000313" key="1">
    <source>
        <dbReference type="EMBL" id="QJA95817.1"/>
    </source>
</evidence>
<protein>
    <submittedName>
        <fullName evidence="1">Uncharacterized protein</fullName>
    </submittedName>
</protein>
<gene>
    <name evidence="1" type="ORF">MM415B05155_0010</name>
</gene>